<dbReference type="GO" id="GO:0006508">
    <property type="term" value="P:proteolysis"/>
    <property type="evidence" value="ECO:0007669"/>
    <property type="project" value="InterPro"/>
</dbReference>
<dbReference type="InterPro" id="IPR001314">
    <property type="entry name" value="Peptidase_S1A"/>
</dbReference>
<dbReference type="Pfam" id="PF13365">
    <property type="entry name" value="Trypsin_2"/>
    <property type="match status" value="1"/>
</dbReference>
<evidence type="ECO:0000256" key="2">
    <source>
        <dbReference type="SAM" id="SignalP"/>
    </source>
</evidence>
<dbReference type="AlphaFoldDB" id="A0A291M2P2"/>
<feature type="signal peptide" evidence="2">
    <location>
        <begin position="1"/>
        <end position="23"/>
    </location>
</feature>
<dbReference type="PRINTS" id="PR00722">
    <property type="entry name" value="CHYMOTRYPSIN"/>
</dbReference>
<dbReference type="InterPro" id="IPR001254">
    <property type="entry name" value="Trypsin_dom"/>
</dbReference>
<dbReference type="PROSITE" id="PS50240">
    <property type="entry name" value="TRYPSIN_DOM"/>
    <property type="match status" value="1"/>
</dbReference>
<dbReference type="RefSeq" id="WP_097374011.1">
    <property type="nucleotide sequence ID" value="NZ_CP021404.1"/>
</dbReference>
<gene>
    <name evidence="4" type="ORF">CBW24_14675</name>
</gene>
<dbReference type="InterPro" id="IPR018114">
    <property type="entry name" value="TRYPSIN_HIS"/>
</dbReference>
<dbReference type="PROSITE" id="PS00134">
    <property type="entry name" value="TRYPSIN_HIS"/>
    <property type="match status" value="1"/>
</dbReference>
<dbReference type="EMBL" id="CP021404">
    <property type="protein sequence ID" value="ATI43127.1"/>
    <property type="molecule type" value="Genomic_DNA"/>
</dbReference>
<dbReference type="KEGG" id="cmag:CBW24_14675"/>
<keyword evidence="1 2" id="KW-0732">Signal</keyword>
<dbReference type="InterPro" id="IPR009003">
    <property type="entry name" value="Peptidase_S1_PA"/>
</dbReference>
<dbReference type="SMART" id="SM00020">
    <property type="entry name" value="Tryp_SPc"/>
    <property type="match status" value="1"/>
</dbReference>
<protein>
    <submittedName>
        <fullName evidence="4">Trypsin</fullName>
    </submittedName>
</protein>
<dbReference type="OrthoDB" id="267336at2"/>
<evidence type="ECO:0000259" key="3">
    <source>
        <dbReference type="PROSITE" id="PS50240"/>
    </source>
</evidence>
<evidence type="ECO:0000313" key="5">
    <source>
        <dbReference type="Proteomes" id="UP000219050"/>
    </source>
</evidence>
<reference evidence="4 5" key="1">
    <citation type="submission" date="2017-05" db="EMBL/GenBank/DDBJ databases">
        <title>Comparative genomic and metabolic analysis of manganese-oxidizing mechanisms in Celeribater manganoxidans DY25T: its adaption to the environment of polymetallic nodule.</title>
        <authorList>
            <person name="Wang X."/>
        </authorList>
    </citation>
    <scope>NUCLEOTIDE SEQUENCE [LARGE SCALE GENOMIC DNA]</scope>
    <source>
        <strain evidence="4 5">DY25</strain>
    </source>
</reference>
<dbReference type="Proteomes" id="UP000219050">
    <property type="component" value="Chromosome"/>
</dbReference>
<evidence type="ECO:0000256" key="1">
    <source>
        <dbReference type="ARBA" id="ARBA00022729"/>
    </source>
</evidence>
<dbReference type="PANTHER" id="PTHR15462:SF8">
    <property type="entry name" value="SERINE PROTEASE"/>
    <property type="match status" value="1"/>
</dbReference>
<proteinExistence type="predicted"/>
<dbReference type="Gene3D" id="2.40.10.10">
    <property type="entry name" value="Trypsin-like serine proteases"/>
    <property type="match status" value="2"/>
</dbReference>
<sequence>MPLRLPSALRRLFSLTLALLSLAAPLSAGDDIQRLDTGDDGRGWEAVGRIDMAGAGFCTGALIAPDLVLTAAHCLFDAQGDAPIDPARMTFRAGWRNGRAEAYRGVRRAVVHPDFINLHDDRLARIAHDLALLQLDQPIRSNRIVPFDTATALTTGAEVELVSYAQGRSEAPSLQDVCHVLEQRDGVAMIDCAVNFGASGAPVFVAARDGMQIASVVSAKAAIGGMPVALGVDLARPLAELRAAFDTPQTIRKADIGAKFLKP</sequence>
<accession>A0A291M2P2</accession>
<evidence type="ECO:0000313" key="4">
    <source>
        <dbReference type="EMBL" id="ATI43127.1"/>
    </source>
</evidence>
<organism evidence="4 5">
    <name type="scientific">Pacificitalea manganoxidans</name>
    <dbReference type="NCBI Taxonomy" id="1411902"/>
    <lineage>
        <taxon>Bacteria</taxon>
        <taxon>Pseudomonadati</taxon>
        <taxon>Pseudomonadota</taxon>
        <taxon>Alphaproteobacteria</taxon>
        <taxon>Rhodobacterales</taxon>
        <taxon>Paracoccaceae</taxon>
        <taxon>Pacificitalea</taxon>
    </lineage>
</organism>
<dbReference type="SUPFAM" id="SSF50494">
    <property type="entry name" value="Trypsin-like serine proteases"/>
    <property type="match status" value="1"/>
</dbReference>
<dbReference type="GO" id="GO:0004252">
    <property type="term" value="F:serine-type endopeptidase activity"/>
    <property type="evidence" value="ECO:0007669"/>
    <property type="project" value="InterPro"/>
</dbReference>
<feature type="domain" description="Peptidase S1" evidence="3">
    <location>
        <begin position="26"/>
        <end position="263"/>
    </location>
</feature>
<feature type="chain" id="PRO_5012922938" evidence="2">
    <location>
        <begin position="24"/>
        <end position="263"/>
    </location>
</feature>
<dbReference type="InterPro" id="IPR050966">
    <property type="entry name" value="Glutamyl_endopeptidase"/>
</dbReference>
<dbReference type="PANTHER" id="PTHR15462">
    <property type="entry name" value="SERINE PROTEASE"/>
    <property type="match status" value="1"/>
</dbReference>
<keyword evidence="5" id="KW-1185">Reference proteome</keyword>
<dbReference type="InterPro" id="IPR043504">
    <property type="entry name" value="Peptidase_S1_PA_chymotrypsin"/>
</dbReference>
<name>A0A291M2P2_9RHOB</name>